<name>A0A1T2KPI0_9GAMM</name>
<dbReference type="EMBL" id="MPRJ01000107">
    <property type="protein sequence ID" value="OOZ34616.1"/>
    <property type="molecule type" value="Genomic_DNA"/>
</dbReference>
<dbReference type="RefSeq" id="WP_078488242.1">
    <property type="nucleotide sequence ID" value="NZ_MPRJ01000107.1"/>
</dbReference>
<dbReference type="GO" id="GO:0006355">
    <property type="term" value="P:regulation of DNA-templated transcription"/>
    <property type="evidence" value="ECO:0007669"/>
    <property type="project" value="UniProtKB-UniRule"/>
</dbReference>
<evidence type="ECO:0000256" key="5">
    <source>
        <dbReference type="ARBA" id="ARBA00047846"/>
    </source>
</evidence>
<dbReference type="AlphaFoldDB" id="A0A1T2KPI0"/>
<sequence length="328" mass="35925">MDTRFKIIRLLSDGQFHSGEELAERFDVSRAAIWKHLTHIRDQMEIKLFAVRGRGYKLAEPLELLDEALIRDGLSDRASGLMDQLEILDQIASTNSYLMDKQAQEGSASGHVCIAEQQTAGRGRRGREWVSPCGSNIYLSIGWHYGMGLADLSGLSLAAGIAVARSLEAVGIDQVGLKWPNDVLWQDRKLAGLLLEVSGEHAGPSRVVMGLGLNTRMSDSQGQAIDQPWIDLASLPGGENISRNCLVSTLLENLLSTLSRFESEGLSPEIDEWRRLDLYHGKAVTLQMGNRRIEGVHKGIDAAGALLLEHQGATRPYHGGEVSLRPVG</sequence>
<dbReference type="OrthoDB" id="9807064at2"/>
<keyword evidence="9" id="KW-1185">Reference proteome</keyword>
<keyword evidence="2 6" id="KW-0547">Nucleotide-binding</keyword>
<dbReference type="InterPro" id="IPR003142">
    <property type="entry name" value="BPL_C"/>
</dbReference>
<dbReference type="GO" id="GO:0005737">
    <property type="term" value="C:cytoplasm"/>
    <property type="evidence" value="ECO:0007669"/>
    <property type="project" value="TreeGrafter"/>
</dbReference>
<evidence type="ECO:0000256" key="4">
    <source>
        <dbReference type="ARBA" id="ARBA00023267"/>
    </source>
</evidence>
<dbReference type="InterPro" id="IPR004408">
    <property type="entry name" value="Biotin_CoA_COase_ligase"/>
</dbReference>
<dbReference type="InterPro" id="IPR036388">
    <property type="entry name" value="WH-like_DNA-bd_sf"/>
</dbReference>
<feature type="binding site" evidence="6">
    <location>
        <begin position="93"/>
        <end position="95"/>
    </location>
    <ligand>
        <name>biotin</name>
        <dbReference type="ChEBI" id="CHEBI:57586"/>
    </ligand>
</feature>
<feature type="domain" description="BPL/LPL catalytic" evidence="7">
    <location>
        <begin position="80"/>
        <end position="262"/>
    </location>
</feature>
<dbReference type="InterPro" id="IPR013196">
    <property type="entry name" value="HTH_11"/>
</dbReference>
<dbReference type="InterPro" id="IPR045864">
    <property type="entry name" value="aa-tRNA-synth_II/BPL/LPL"/>
</dbReference>
<dbReference type="CDD" id="cd16442">
    <property type="entry name" value="BPL"/>
    <property type="match status" value="1"/>
</dbReference>
<dbReference type="GO" id="GO:0003677">
    <property type="term" value="F:DNA binding"/>
    <property type="evidence" value="ECO:0007669"/>
    <property type="project" value="UniProtKB-UniRule"/>
</dbReference>
<protein>
    <recommendedName>
        <fullName evidence="6">Bifunctional ligase/repressor BirA</fullName>
    </recommendedName>
    <alternativeName>
        <fullName evidence="6">Biotin operon repressor</fullName>
    </alternativeName>
    <alternativeName>
        <fullName evidence="6">Biotin--[acetyl-CoA-carboxylase] ligase</fullName>
        <ecNumber evidence="6">6.3.4.15</ecNumber>
    </alternativeName>
    <alternativeName>
        <fullName evidence="6">Biotin--protein ligase</fullName>
    </alternativeName>
    <alternativeName>
        <fullName evidence="6">Biotin-[acetyl-CoA carboxylase] synthetase</fullName>
    </alternativeName>
</protein>
<keyword evidence="3 6" id="KW-0067">ATP-binding</keyword>
<dbReference type="SUPFAM" id="SSF50037">
    <property type="entry name" value="C-terminal domain of transcriptional repressors"/>
    <property type="match status" value="1"/>
</dbReference>
<dbReference type="SUPFAM" id="SSF46785">
    <property type="entry name" value="Winged helix' DNA-binding domain"/>
    <property type="match status" value="1"/>
</dbReference>
<comment type="catalytic activity">
    <reaction evidence="5 6">
        <text>biotin + L-lysyl-[protein] + ATP = N(6)-biotinyl-L-lysyl-[protein] + AMP + diphosphate + H(+)</text>
        <dbReference type="Rhea" id="RHEA:11756"/>
        <dbReference type="Rhea" id="RHEA-COMP:9752"/>
        <dbReference type="Rhea" id="RHEA-COMP:10505"/>
        <dbReference type="ChEBI" id="CHEBI:15378"/>
        <dbReference type="ChEBI" id="CHEBI:29969"/>
        <dbReference type="ChEBI" id="CHEBI:30616"/>
        <dbReference type="ChEBI" id="CHEBI:33019"/>
        <dbReference type="ChEBI" id="CHEBI:57586"/>
        <dbReference type="ChEBI" id="CHEBI:83144"/>
        <dbReference type="ChEBI" id="CHEBI:456215"/>
        <dbReference type="EC" id="6.3.4.15"/>
    </reaction>
</comment>
<evidence type="ECO:0000256" key="1">
    <source>
        <dbReference type="ARBA" id="ARBA00022598"/>
    </source>
</evidence>
<dbReference type="Proteomes" id="UP000190896">
    <property type="component" value="Unassembled WGS sequence"/>
</dbReference>
<feature type="binding site" evidence="6">
    <location>
        <position position="118"/>
    </location>
    <ligand>
        <name>biotin</name>
        <dbReference type="ChEBI" id="CHEBI:57586"/>
    </ligand>
</feature>
<dbReference type="GO" id="GO:0005524">
    <property type="term" value="F:ATP binding"/>
    <property type="evidence" value="ECO:0007669"/>
    <property type="project" value="UniProtKB-UniRule"/>
</dbReference>
<dbReference type="Pfam" id="PF02237">
    <property type="entry name" value="BPL_C"/>
    <property type="match status" value="1"/>
</dbReference>
<proteinExistence type="inferred from homology"/>
<dbReference type="EC" id="6.3.4.15" evidence="6"/>
<dbReference type="Gene3D" id="2.30.30.100">
    <property type="match status" value="1"/>
</dbReference>
<comment type="function">
    <text evidence="6">Acts both as a biotin--[acetyl-CoA-carboxylase] ligase and a biotin-operon repressor. In the presence of ATP, BirA activates biotin to form the BirA-biotinyl-5'-adenylate (BirA-bio-5'-AMP or holoBirA) complex. HoloBirA can either transfer the biotinyl moiety to the biotin carboxyl carrier protein (BCCP) subunit of acetyl-CoA carboxylase, or bind to the biotin operator site and inhibit transcription of the operon.</text>
</comment>
<dbReference type="PANTHER" id="PTHR12835">
    <property type="entry name" value="BIOTIN PROTEIN LIGASE"/>
    <property type="match status" value="1"/>
</dbReference>
<dbReference type="InterPro" id="IPR011991">
    <property type="entry name" value="ArsR-like_HTH"/>
</dbReference>
<accession>A0A1T2KPI0</accession>
<evidence type="ECO:0000313" key="9">
    <source>
        <dbReference type="Proteomes" id="UP000190896"/>
    </source>
</evidence>
<dbReference type="GO" id="GO:0004077">
    <property type="term" value="F:biotin--[biotin carboxyl-carrier protein] ligase activity"/>
    <property type="evidence" value="ECO:0007669"/>
    <property type="project" value="UniProtKB-UniRule"/>
</dbReference>
<comment type="caution">
    <text evidence="8">The sequence shown here is derived from an EMBL/GenBank/DDBJ whole genome shotgun (WGS) entry which is preliminary data.</text>
</comment>
<evidence type="ECO:0000256" key="3">
    <source>
        <dbReference type="ARBA" id="ARBA00022840"/>
    </source>
</evidence>
<dbReference type="InterPro" id="IPR008988">
    <property type="entry name" value="Transcriptional_repressor_C"/>
</dbReference>
<dbReference type="InterPro" id="IPR036390">
    <property type="entry name" value="WH_DNA-bd_sf"/>
</dbReference>
<dbReference type="PROSITE" id="PS51733">
    <property type="entry name" value="BPL_LPL_CATALYTIC"/>
    <property type="match status" value="1"/>
</dbReference>
<dbReference type="Pfam" id="PF08279">
    <property type="entry name" value="HTH_11"/>
    <property type="match status" value="1"/>
</dbReference>
<organism evidence="8 9">
    <name type="scientific">Solemya velesiana gill symbiont</name>
    <dbReference type="NCBI Taxonomy" id="1918948"/>
    <lineage>
        <taxon>Bacteria</taxon>
        <taxon>Pseudomonadati</taxon>
        <taxon>Pseudomonadota</taxon>
        <taxon>Gammaproteobacteria</taxon>
        <taxon>sulfur-oxidizing symbionts</taxon>
    </lineage>
</organism>
<dbReference type="InterPro" id="IPR030855">
    <property type="entry name" value="Bifunct_BirA"/>
</dbReference>
<dbReference type="HAMAP" id="MF_00978">
    <property type="entry name" value="Bifunct_BirA"/>
    <property type="match status" value="1"/>
</dbReference>
<comment type="similarity">
    <text evidence="6">Belongs to the biotin--protein ligase family.</text>
</comment>
<dbReference type="InterPro" id="IPR004143">
    <property type="entry name" value="BPL_LPL_catalytic"/>
</dbReference>
<dbReference type="Gene3D" id="3.30.930.10">
    <property type="entry name" value="Bira Bifunctional Protein, Domain 2"/>
    <property type="match status" value="1"/>
</dbReference>
<keyword evidence="6" id="KW-0238">DNA-binding</keyword>
<keyword evidence="1 6" id="KW-0436">Ligase</keyword>
<feature type="binding site" evidence="6">
    <location>
        <begin position="122"/>
        <end position="124"/>
    </location>
    <ligand>
        <name>biotin</name>
        <dbReference type="ChEBI" id="CHEBI:57586"/>
    </ligand>
</feature>
<keyword evidence="6" id="KW-0678">Repressor</keyword>
<gene>
    <name evidence="6" type="primary">birA</name>
    <name evidence="8" type="ORF">BOW51_12005</name>
</gene>
<keyword evidence="6" id="KW-0804">Transcription</keyword>
<dbReference type="Gene3D" id="1.10.10.10">
    <property type="entry name" value="Winged helix-like DNA-binding domain superfamily/Winged helix DNA-binding domain"/>
    <property type="match status" value="1"/>
</dbReference>
<feature type="binding site" evidence="6">
    <location>
        <position position="189"/>
    </location>
    <ligand>
        <name>biotin</name>
        <dbReference type="ChEBI" id="CHEBI:57586"/>
    </ligand>
</feature>
<dbReference type="NCBIfam" id="NF008847">
    <property type="entry name" value="PRK11886.1-2"/>
    <property type="match status" value="1"/>
</dbReference>
<dbReference type="SUPFAM" id="SSF55681">
    <property type="entry name" value="Class II aaRS and biotin synthetases"/>
    <property type="match status" value="1"/>
</dbReference>
<keyword evidence="4 6" id="KW-0092">Biotin</keyword>
<evidence type="ECO:0000256" key="2">
    <source>
        <dbReference type="ARBA" id="ARBA00022741"/>
    </source>
</evidence>
<evidence type="ECO:0000259" key="7">
    <source>
        <dbReference type="PROSITE" id="PS51733"/>
    </source>
</evidence>
<keyword evidence="6" id="KW-0805">Transcription regulation</keyword>
<evidence type="ECO:0000256" key="6">
    <source>
        <dbReference type="HAMAP-Rule" id="MF_00978"/>
    </source>
</evidence>
<dbReference type="NCBIfam" id="NF008848">
    <property type="entry name" value="PRK11886.1-3"/>
    <property type="match status" value="1"/>
</dbReference>
<feature type="DNA-binding region" description="H-T-H motif" evidence="6">
    <location>
        <begin position="19"/>
        <end position="38"/>
    </location>
</feature>
<evidence type="ECO:0000313" key="8">
    <source>
        <dbReference type="EMBL" id="OOZ34616.1"/>
    </source>
</evidence>
<dbReference type="CDD" id="cd00090">
    <property type="entry name" value="HTH_ARSR"/>
    <property type="match status" value="1"/>
</dbReference>
<dbReference type="PANTHER" id="PTHR12835:SF5">
    <property type="entry name" value="BIOTIN--PROTEIN LIGASE"/>
    <property type="match status" value="1"/>
</dbReference>
<reference evidence="8 9" key="1">
    <citation type="submission" date="2016-11" db="EMBL/GenBank/DDBJ databases">
        <title>Mixed transmission modes and dynamic genome evolution in an obligate animal-bacterial symbiosis.</title>
        <authorList>
            <person name="Russell S.L."/>
            <person name="Corbett-Detig R.B."/>
            <person name="Cavanaugh C.M."/>
        </authorList>
    </citation>
    <scope>NUCLEOTIDE SEQUENCE [LARGE SCALE GENOMIC DNA]</scope>
    <source>
        <strain evidence="8">Se-Cadez</strain>
    </source>
</reference>
<dbReference type="Pfam" id="PF03099">
    <property type="entry name" value="BPL_LplA_LipB"/>
    <property type="match status" value="1"/>
</dbReference>
<dbReference type="NCBIfam" id="TIGR00121">
    <property type="entry name" value="birA_ligase"/>
    <property type="match status" value="1"/>
</dbReference>